<dbReference type="FunFam" id="3.90.110.10:FF:000001">
    <property type="entry name" value="Malate dehydrogenase"/>
    <property type="match status" value="1"/>
</dbReference>
<dbReference type="PANTHER" id="PTHR11540:SF16">
    <property type="entry name" value="MALATE DEHYDROGENASE, MITOCHONDRIAL"/>
    <property type="match status" value="1"/>
</dbReference>
<evidence type="ECO:0000259" key="10">
    <source>
        <dbReference type="Pfam" id="PF02866"/>
    </source>
</evidence>
<dbReference type="GO" id="GO:0030060">
    <property type="term" value="F:L-malate dehydrogenase (NAD+) activity"/>
    <property type="evidence" value="ECO:0007669"/>
    <property type="project" value="UniProtKB-EC"/>
</dbReference>
<gene>
    <name evidence="11" type="ORF">PGLA2088_LOCUS48531</name>
</gene>
<keyword evidence="9" id="KW-0472">Membrane</keyword>
<keyword evidence="9" id="KW-0812">Transmembrane</keyword>
<dbReference type="InterPro" id="IPR015955">
    <property type="entry name" value="Lactate_DH/Glyco_Ohase_4_C"/>
</dbReference>
<organism evidence="11 12">
    <name type="scientific">Polarella glacialis</name>
    <name type="common">Dinoflagellate</name>
    <dbReference type="NCBI Taxonomy" id="89957"/>
    <lineage>
        <taxon>Eukaryota</taxon>
        <taxon>Sar</taxon>
        <taxon>Alveolata</taxon>
        <taxon>Dinophyceae</taxon>
        <taxon>Suessiales</taxon>
        <taxon>Suessiaceae</taxon>
        <taxon>Polarella</taxon>
    </lineage>
</organism>
<dbReference type="SUPFAM" id="SSF81324">
    <property type="entry name" value="Voltage-gated potassium channels"/>
    <property type="match status" value="1"/>
</dbReference>
<feature type="domain" description="Lactate/malate dehydrogenase C-terminal" evidence="10">
    <location>
        <begin position="1314"/>
        <end position="1474"/>
    </location>
</feature>
<dbReference type="EMBL" id="CAJNNW010036707">
    <property type="protein sequence ID" value="CAE8736914.1"/>
    <property type="molecule type" value="Genomic_DNA"/>
</dbReference>
<evidence type="ECO:0000313" key="11">
    <source>
        <dbReference type="EMBL" id="CAE8736914.1"/>
    </source>
</evidence>
<dbReference type="Gene3D" id="3.90.110.10">
    <property type="entry name" value="Lactate dehydrogenase/glycoside hydrolase, family 4, C-terminal"/>
    <property type="match status" value="1"/>
</dbReference>
<evidence type="ECO:0000256" key="2">
    <source>
        <dbReference type="ARBA" id="ARBA00011738"/>
    </source>
</evidence>
<evidence type="ECO:0000313" key="12">
    <source>
        <dbReference type="Proteomes" id="UP000626109"/>
    </source>
</evidence>
<feature type="transmembrane region" description="Helical" evidence="9">
    <location>
        <begin position="509"/>
        <end position="534"/>
    </location>
</feature>
<proteinExistence type="inferred from homology"/>
<dbReference type="SUPFAM" id="SSF51206">
    <property type="entry name" value="cAMP-binding domain-like"/>
    <property type="match status" value="1"/>
</dbReference>
<evidence type="ECO:0000256" key="5">
    <source>
        <dbReference type="ARBA" id="ARBA00023002"/>
    </source>
</evidence>
<comment type="catalytic activity">
    <reaction evidence="7">
        <text>(S)-malate + NAD(+) = oxaloacetate + NADH + H(+)</text>
        <dbReference type="Rhea" id="RHEA:21432"/>
        <dbReference type="ChEBI" id="CHEBI:15378"/>
        <dbReference type="ChEBI" id="CHEBI:15589"/>
        <dbReference type="ChEBI" id="CHEBI:16452"/>
        <dbReference type="ChEBI" id="CHEBI:57540"/>
        <dbReference type="ChEBI" id="CHEBI:57945"/>
        <dbReference type="EC" id="1.1.1.37"/>
    </reaction>
</comment>
<evidence type="ECO:0000256" key="7">
    <source>
        <dbReference type="ARBA" id="ARBA00048313"/>
    </source>
</evidence>
<comment type="similarity">
    <text evidence="1">Belongs to the LDH/MDH superfamily. MDH type 1 family.</text>
</comment>
<evidence type="ECO:0000256" key="9">
    <source>
        <dbReference type="SAM" id="Phobius"/>
    </source>
</evidence>
<dbReference type="Gene3D" id="1.10.287.70">
    <property type="match status" value="1"/>
</dbReference>
<comment type="caution">
    <text evidence="11">The sequence shown here is derived from an EMBL/GenBank/DDBJ whole genome shotgun (WGS) entry which is preliminary data.</text>
</comment>
<dbReference type="SUPFAM" id="SSF56327">
    <property type="entry name" value="LDH C-terminal domain-like"/>
    <property type="match status" value="1"/>
</dbReference>
<dbReference type="GO" id="GO:0005737">
    <property type="term" value="C:cytoplasm"/>
    <property type="evidence" value="ECO:0007669"/>
    <property type="project" value="TreeGrafter"/>
</dbReference>
<dbReference type="Proteomes" id="UP000626109">
    <property type="component" value="Unassembled WGS sequence"/>
</dbReference>
<keyword evidence="9" id="KW-1133">Transmembrane helix</keyword>
<dbReference type="InterPro" id="IPR014710">
    <property type="entry name" value="RmlC-like_jellyroll"/>
</dbReference>
<evidence type="ECO:0000256" key="8">
    <source>
        <dbReference type="SAM" id="MobiDB-lite"/>
    </source>
</evidence>
<dbReference type="Pfam" id="PF02866">
    <property type="entry name" value="Ldh_1_C"/>
    <property type="match status" value="1"/>
</dbReference>
<protein>
    <recommendedName>
        <fullName evidence="3">malate dehydrogenase</fullName>
        <ecNumber evidence="3">1.1.1.37</ecNumber>
    </recommendedName>
</protein>
<dbReference type="GO" id="GO:0006099">
    <property type="term" value="P:tricarboxylic acid cycle"/>
    <property type="evidence" value="ECO:0007669"/>
    <property type="project" value="UniProtKB-KW"/>
</dbReference>
<evidence type="ECO:0000256" key="1">
    <source>
        <dbReference type="ARBA" id="ARBA00008824"/>
    </source>
</evidence>
<feature type="transmembrane region" description="Helical" evidence="9">
    <location>
        <begin position="284"/>
        <end position="306"/>
    </location>
</feature>
<accession>A0A813LNG0</accession>
<comment type="subunit">
    <text evidence="2">Homodimer.</text>
</comment>
<sequence>MDVLELKQLVKDLQSSIADIKSLKVSEIHAIRGELEGFDRSNGRRSWSEPGGGPLGSAAPVESGPGVCGGKVCGDGAATPDISDEVNFMAGGSKLVTSYSTLNRSEVDDISAKHHISPGMPTYQELLVLMSAHHERPFPEANFRASYKVQMSPLNGLNISTNTGTTSGSTADFSAGPKRLKTGSMSSGDHLLDTLSSVSAEEDDADMLHPWGLWCRDEWFVSSLTKKKKGRSKKINKFEEIDTIMEGGVRQSSSRGSTAVPAVIAQNPSILQCCVTAPGSDFRVVWGALGIFCILYDCICVPLLIFDFEYDTAIVVTRAITTAYWISDCLNSFFQGYHKQGILEMRLHHTARHYAKTWFPMNLVITSIDVASFCIIQSAGLDGMNAKGSCGSACVVSYLSIFRLLRLIKMPYCFTHVESRLVHNLSETQLELMSLFKRLVEFIFVIHVIACFWFGIYRWTGDTADSWVQSFTQQHDEKSYLYLTALQWSMAQFTFASTEIVPRNLPERIYASVAIIVGLVAFSAFLSSVIGSMAHLRQLRSHQRAQETTLRKFLTEQNCPPQLTMRIWRIVGRMASQRKQYTDRKDVAALAIIPENLMMELNAQIYYPVLSVHPLFRQLGSEHDKVFEKLCHLAVSDVLLSTEQDLFNPRTRAEYVYFVARGELLYQRGSIEDGKDSEFVAKRGTWLSEAAIWMPWEHNGRAVAVESSSVVAIAVDKFQSVMRTEYGAWPGACKYAKLFVQHANALRISDQEFTDIWVNQEQMKEMVRIAFEEDTVPVMRVVDPSEFTNARRMLIFFDMSTECDDECALLWLVAALNAKNMVCKVELVMCDSHVRFQWMAHLFKEKMSKSGEWAVRGEGSVLQIGTVLINLYLAFAPGREMMVISDIKKKAPDLQLTLEEYEVDDAKAPGGKKKMKRAIREKGKIGGPSHDMVPGGDLACISVAGAIADIDPAWFERFTNANAVYAVGTPGGVNCPAPSWANLSAAMHKIAPVLYLTPQFTRAARFPRMFVLTNPYWNDHIKNTVLDAAVTNMARRPEIPAMFGNWGLLLRLNFANATFCRDWYQDATGKSIEEAEKPANIVSMVKAYVDRNSGEDPKPGALVNELKAMGIDVAKALGDAWAGIDDKGMPATDEAKEALRAEYRLRLYEGTFACVITSYTLLFNSRKNWRSSKGQGNFEGMEARCGYRDPMNNLAGVFGPQEAINIIAELPLKHLTPAYDVVSMICMVSALNTDRGYLDLGLKIEPADSSMGRGLLTAEQKAYSEHPVLMTGTQTDALIDSQIRASHHRTLATCFFAGRQEKKGLDPLKIVGVTTLDVVRANKFAFEATGMPVDEINVPVIGGHAGRTILPLFSQDKATASLPLEKRKALDQRVQEAGTEVVRAKSGKGSATLSMGYAGYLLGSAVLNGLAGKRTVECAYVKSSVTELPYFASQVTFGPKGVEKVHALPKMDAYEKERLAEAMRLLKEEIQVGLDYAKTTQLA</sequence>
<dbReference type="InterPro" id="IPR022383">
    <property type="entry name" value="Lactate/malate_DH_C"/>
</dbReference>
<dbReference type="Gene3D" id="2.60.120.10">
    <property type="entry name" value="Jelly Rolls"/>
    <property type="match status" value="1"/>
</dbReference>
<evidence type="ECO:0000256" key="6">
    <source>
        <dbReference type="ARBA" id="ARBA00023027"/>
    </source>
</evidence>
<keyword evidence="5" id="KW-0560">Oxidoreductase</keyword>
<keyword evidence="6" id="KW-0520">NAD</keyword>
<dbReference type="PANTHER" id="PTHR11540">
    <property type="entry name" value="MALATE AND LACTATE DEHYDROGENASE"/>
    <property type="match status" value="1"/>
</dbReference>
<evidence type="ECO:0000256" key="3">
    <source>
        <dbReference type="ARBA" id="ARBA00012995"/>
    </source>
</evidence>
<feature type="transmembrane region" description="Helical" evidence="9">
    <location>
        <begin position="439"/>
        <end position="459"/>
    </location>
</feature>
<keyword evidence="4" id="KW-0816">Tricarboxylic acid cycle</keyword>
<reference evidence="11" key="1">
    <citation type="submission" date="2021-02" db="EMBL/GenBank/DDBJ databases">
        <authorList>
            <person name="Dougan E. K."/>
            <person name="Rhodes N."/>
            <person name="Thang M."/>
            <person name="Chan C."/>
        </authorList>
    </citation>
    <scope>NUCLEOTIDE SEQUENCE</scope>
</reference>
<evidence type="ECO:0000256" key="4">
    <source>
        <dbReference type="ARBA" id="ARBA00022532"/>
    </source>
</evidence>
<feature type="region of interest" description="Disordered" evidence="8">
    <location>
        <begin position="39"/>
        <end position="61"/>
    </location>
</feature>
<dbReference type="InterPro" id="IPR018490">
    <property type="entry name" value="cNMP-bd_dom_sf"/>
</dbReference>
<dbReference type="EC" id="1.1.1.37" evidence="3"/>
<name>A0A813LNG0_POLGL</name>